<dbReference type="Pfam" id="PF19701">
    <property type="entry name" value="DUF6199"/>
    <property type="match status" value="1"/>
</dbReference>
<organism evidence="3 4">
    <name type="scientific">Paenibacillus glycanilyticus</name>
    <dbReference type="NCBI Taxonomy" id="126569"/>
    <lineage>
        <taxon>Bacteria</taxon>
        <taxon>Bacillati</taxon>
        <taxon>Bacillota</taxon>
        <taxon>Bacilli</taxon>
        <taxon>Bacillales</taxon>
        <taxon>Paenibacillaceae</taxon>
        <taxon>Paenibacillus</taxon>
    </lineage>
</organism>
<name>A0ABQ6GFC3_9BACL</name>
<feature type="domain" description="DUF6199" evidence="2">
    <location>
        <begin position="7"/>
        <end position="63"/>
    </location>
</feature>
<feature type="transmembrane region" description="Helical" evidence="1">
    <location>
        <begin position="46"/>
        <end position="68"/>
    </location>
</feature>
<accession>A0ABQ6GFC3</accession>
<reference evidence="3 4" key="1">
    <citation type="submission" date="2023-03" db="EMBL/GenBank/DDBJ databases">
        <title>Draft genome sequence of the bacteria which degrade cell wall of Tricholomamatutake.</title>
        <authorList>
            <person name="Konishi Y."/>
            <person name="Fukuta Y."/>
            <person name="Shirasaka N."/>
        </authorList>
    </citation>
    <scope>NUCLEOTIDE SEQUENCE [LARGE SCALE GENOMIC DNA]</scope>
    <source>
        <strain evidence="4">mu1</strain>
    </source>
</reference>
<protein>
    <recommendedName>
        <fullName evidence="2">DUF6199 domain-containing protein</fullName>
    </recommendedName>
</protein>
<sequence length="69" mass="7817">MFGYVLLGLCLIAFGIFMIKKPDVIWEINASWTTRDGSEPSDLYVLYIRIFGGLLIFIGAFCSLFIIFS</sequence>
<evidence type="ECO:0000313" key="3">
    <source>
        <dbReference type="EMBL" id="GLX69661.1"/>
    </source>
</evidence>
<gene>
    <name evidence="3" type="ORF">MU1_40060</name>
</gene>
<dbReference type="InterPro" id="IPR045679">
    <property type="entry name" value="DUF6199"/>
</dbReference>
<comment type="caution">
    <text evidence="3">The sequence shown here is derived from an EMBL/GenBank/DDBJ whole genome shotgun (WGS) entry which is preliminary data.</text>
</comment>
<evidence type="ECO:0000259" key="2">
    <source>
        <dbReference type="Pfam" id="PF19701"/>
    </source>
</evidence>
<evidence type="ECO:0000256" key="1">
    <source>
        <dbReference type="SAM" id="Phobius"/>
    </source>
</evidence>
<proteinExistence type="predicted"/>
<keyword evidence="4" id="KW-1185">Reference proteome</keyword>
<evidence type="ECO:0000313" key="4">
    <source>
        <dbReference type="Proteomes" id="UP001157114"/>
    </source>
</evidence>
<keyword evidence="1" id="KW-1133">Transmembrane helix</keyword>
<dbReference type="RefSeq" id="WP_349816735.1">
    <property type="nucleotide sequence ID" value="NZ_BSSQ01000015.1"/>
</dbReference>
<keyword evidence="1" id="KW-0472">Membrane</keyword>
<dbReference type="Proteomes" id="UP001157114">
    <property type="component" value="Unassembled WGS sequence"/>
</dbReference>
<keyword evidence="1" id="KW-0812">Transmembrane</keyword>
<dbReference type="EMBL" id="BSSQ01000015">
    <property type="protein sequence ID" value="GLX69661.1"/>
    <property type="molecule type" value="Genomic_DNA"/>
</dbReference>